<proteinExistence type="predicted"/>
<dbReference type="EMBL" id="JAVIZC010000001">
    <property type="protein sequence ID" value="MDR6100540.1"/>
    <property type="molecule type" value="Genomic_DNA"/>
</dbReference>
<dbReference type="Proteomes" id="UP001255601">
    <property type="component" value="Unassembled WGS sequence"/>
</dbReference>
<reference evidence="1" key="1">
    <citation type="submission" date="2023-08" db="EMBL/GenBank/DDBJ databases">
        <title>Functional and genomic diversity of the sorghum phyllosphere microbiome.</title>
        <authorList>
            <person name="Shade A."/>
        </authorList>
    </citation>
    <scope>NUCLEOTIDE SEQUENCE</scope>
    <source>
        <strain evidence="1">SORGH_AS_0974</strain>
    </source>
</reference>
<dbReference type="AlphaFoldDB" id="A0AAJ2EPU3"/>
<evidence type="ECO:0000313" key="1">
    <source>
        <dbReference type="EMBL" id="MDR6100540.1"/>
    </source>
</evidence>
<comment type="caution">
    <text evidence="1">The sequence shown here is derived from an EMBL/GenBank/DDBJ whole genome shotgun (WGS) entry which is preliminary data.</text>
</comment>
<sequence length="57" mass="6043">MANSETSRSFSIGDQWLQPASMELGHTVLHSFDLQTDLIGPADRGACSGSLSGETMT</sequence>
<gene>
    <name evidence="1" type="ORF">QE369_000718</name>
</gene>
<name>A0AAJ2EPU3_9HYPH</name>
<accession>A0AAJ2EPU3</accession>
<evidence type="ECO:0000313" key="2">
    <source>
        <dbReference type="Proteomes" id="UP001255601"/>
    </source>
</evidence>
<protein>
    <submittedName>
        <fullName evidence="1">Uncharacterized protein</fullName>
    </submittedName>
</protein>
<organism evidence="1 2">
    <name type="scientific">Agrobacterium larrymoorei</name>
    <dbReference type="NCBI Taxonomy" id="160699"/>
    <lineage>
        <taxon>Bacteria</taxon>
        <taxon>Pseudomonadati</taxon>
        <taxon>Pseudomonadota</taxon>
        <taxon>Alphaproteobacteria</taxon>
        <taxon>Hyphomicrobiales</taxon>
        <taxon>Rhizobiaceae</taxon>
        <taxon>Rhizobium/Agrobacterium group</taxon>
        <taxon>Agrobacterium</taxon>
    </lineage>
</organism>